<accession>A0A7Y0UVW3</accession>
<dbReference type="EMBL" id="JABCUS010000043">
    <property type="protein sequence ID" value="NMX04479.1"/>
    <property type="molecule type" value="Genomic_DNA"/>
</dbReference>
<evidence type="ECO:0000313" key="2">
    <source>
        <dbReference type="Proteomes" id="UP000575397"/>
    </source>
</evidence>
<name>A0A7Y0UVW3_9ACTO</name>
<dbReference type="Proteomes" id="UP000575397">
    <property type="component" value="Unassembled WGS sequence"/>
</dbReference>
<dbReference type="RefSeq" id="WP_169763323.1">
    <property type="nucleotide sequence ID" value="NZ_JABCUS010000043.1"/>
</dbReference>
<gene>
    <name evidence="1" type="ORF">HHJ77_11375</name>
</gene>
<reference evidence="1 2" key="1">
    <citation type="submission" date="2020-04" db="EMBL/GenBank/DDBJ databases">
        <title>Antimicrobial susceptibility and clonality of vaginal-derived multi-drug resistant Mobiluncus isolates in China.</title>
        <authorList>
            <person name="Zhang X."/>
        </authorList>
    </citation>
    <scope>NUCLEOTIDE SEQUENCE [LARGE SCALE GENOMIC DNA]</scope>
    <source>
        <strain evidence="1 2">12</strain>
    </source>
</reference>
<dbReference type="AlphaFoldDB" id="A0A7Y0UVW3"/>
<sequence length="55" mass="5744">MPILSQPFNETKRSAYLSRGARGRVHEALAGVAGLAGCGLVSGSRGASRDVWLCL</sequence>
<protein>
    <submittedName>
        <fullName evidence="1">Uncharacterized protein</fullName>
    </submittedName>
</protein>
<organism evidence="1 2">
    <name type="scientific">Mobiluncus mulieris</name>
    <dbReference type="NCBI Taxonomy" id="2052"/>
    <lineage>
        <taxon>Bacteria</taxon>
        <taxon>Bacillati</taxon>
        <taxon>Actinomycetota</taxon>
        <taxon>Actinomycetes</taxon>
        <taxon>Actinomycetales</taxon>
        <taxon>Actinomycetaceae</taxon>
        <taxon>Mobiluncus</taxon>
    </lineage>
</organism>
<evidence type="ECO:0000313" key="1">
    <source>
        <dbReference type="EMBL" id="NMX04479.1"/>
    </source>
</evidence>
<proteinExistence type="predicted"/>
<comment type="caution">
    <text evidence="1">The sequence shown here is derived from an EMBL/GenBank/DDBJ whole genome shotgun (WGS) entry which is preliminary data.</text>
</comment>